<dbReference type="AlphaFoldDB" id="A0A7W7TVF8"/>
<evidence type="ECO:0000256" key="1">
    <source>
        <dbReference type="SAM" id="Phobius"/>
    </source>
</evidence>
<dbReference type="RefSeq" id="WP_116161539.1">
    <property type="nucleotide sequence ID" value="NZ_JACHJY010000001.1"/>
</dbReference>
<accession>A0A7W7TVF8</accession>
<gene>
    <name evidence="2" type="ORF">GGE06_000980</name>
</gene>
<feature type="transmembrane region" description="Helical" evidence="1">
    <location>
        <begin position="20"/>
        <end position="45"/>
    </location>
</feature>
<keyword evidence="1" id="KW-0472">Membrane</keyword>
<keyword evidence="1" id="KW-1133">Transmembrane helix</keyword>
<organism evidence="2 3">
    <name type="scientific">Streptomyces nymphaeiformis</name>
    <dbReference type="NCBI Taxonomy" id="2663842"/>
    <lineage>
        <taxon>Bacteria</taxon>
        <taxon>Bacillati</taxon>
        <taxon>Actinomycetota</taxon>
        <taxon>Actinomycetes</taxon>
        <taxon>Kitasatosporales</taxon>
        <taxon>Streptomycetaceae</taxon>
        <taxon>Streptomyces</taxon>
    </lineage>
</organism>
<keyword evidence="1" id="KW-0812">Transmembrane</keyword>
<evidence type="ECO:0000313" key="2">
    <source>
        <dbReference type="EMBL" id="MBB4980092.1"/>
    </source>
</evidence>
<reference evidence="2 3" key="1">
    <citation type="submission" date="2020-08" db="EMBL/GenBank/DDBJ databases">
        <title>Genomic Encyclopedia of Type Strains, Phase III (KMG-III): the genomes of soil and plant-associated and newly described type strains.</title>
        <authorList>
            <person name="Whitman W."/>
        </authorList>
    </citation>
    <scope>NUCLEOTIDE SEQUENCE [LARGE SCALE GENOMIC DNA]</scope>
    <source>
        <strain evidence="2 3">SFB5A</strain>
    </source>
</reference>
<evidence type="ECO:0000313" key="3">
    <source>
        <dbReference type="Proteomes" id="UP000582643"/>
    </source>
</evidence>
<dbReference type="EMBL" id="JACHJY010000001">
    <property type="protein sequence ID" value="MBB4980092.1"/>
    <property type="molecule type" value="Genomic_DNA"/>
</dbReference>
<sequence>MSTEVRPESTVSLLSEALELLGPVGLLVLLGALLVFVGVVLPTIWSRHAYRRSAARSTMNTLLKVVRRLYPF</sequence>
<keyword evidence="3" id="KW-1185">Reference proteome</keyword>
<dbReference type="Proteomes" id="UP000582643">
    <property type="component" value="Unassembled WGS sequence"/>
</dbReference>
<protein>
    <submittedName>
        <fullName evidence="2">Uncharacterized protein</fullName>
    </submittedName>
</protein>
<proteinExistence type="predicted"/>
<name>A0A7W7TVF8_9ACTN</name>
<comment type="caution">
    <text evidence="2">The sequence shown here is derived from an EMBL/GenBank/DDBJ whole genome shotgun (WGS) entry which is preliminary data.</text>
</comment>